<reference evidence="2" key="1">
    <citation type="submission" date="2016-11" db="EMBL/GenBank/DDBJ databases">
        <authorList>
            <person name="Varghese N."/>
            <person name="Submissions S."/>
        </authorList>
    </citation>
    <scope>NUCLEOTIDE SEQUENCE [LARGE SCALE GENOMIC DNA]</scope>
    <source>
        <strain evidence="2">CGMCC 1.6496</strain>
    </source>
</reference>
<gene>
    <name evidence="1" type="ORF">SAMN05421807_11377</name>
</gene>
<proteinExistence type="predicted"/>
<accession>A0A1M5VRC9</accession>
<name>A0A1M5VRC9_9BACI</name>
<dbReference type="RefSeq" id="WP_073010975.1">
    <property type="nucleotide sequence ID" value="NZ_FQXD01000013.1"/>
</dbReference>
<sequence>MSKIHITVYGAEQVCASCVGAPSSKDTYEWLQAALGRKYDTEFIIYEYVDIKNPPPVEKHQQFAERIIEKDLFYPVVFINDELVVEGIPRLKTIYRALDQYELPLQPAKK</sequence>
<dbReference type="PIRSF" id="PIRSF010603">
    <property type="entry name" value="UCP010603"/>
    <property type="match status" value="1"/>
</dbReference>
<dbReference type="Proteomes" id="UP000184079">
    <property type="component" value="Unassembled WGS sequence"/>
</dbReference>
<dbReference type="OrthoDB" id="2389679at2"/>
<dbReference type="InterPro" id="IPR038218">
    <property type="entry name" value="YuzD-like_sp"/>
</dbReference>
<keyword evidence="2" id="KW-1185">Reference proteome</keyword>
<organism evidence="1 2">
    <name type="scientific">Virgibacillus chiguensis</name>
    <dbReference type="NCBI Taxonomy" id="411959"/>
    <lineage>
        <taxon>Bacteria</taxon>
        <taxon>Bacillati</taxon>
        <taxon>Bacillota</taxon>
        <taxon>Bacilli</taxon>
        <taxon>Bacillales</taxon>
        <taxon>Bacillaceae</taxon>
        <taxon>Virgibacillus</taxon>
    </lineage>
</organism>
<evidence type="ECO:0000313" key="1">
    <source>
        <dbReference type="EMBL" id="SHH77787.1"/>
    </source>
</evidence>
<dbReference type="SUPFAM" id="SSF52833">
    <property type="entry name" value="Thioredoxin-like"/>
    <property type="match status" value="1"/>
</dbReference>
<protein>
    <submittedName>
        <fullName evidence="1">Disulfide oxidoreductase YuzD</fullName>
    </submittedName>
</protein>
<dbReference type="InterPro" id="IPR009190">
    <property type="entry name" value="DUF1462"/>
</dbReference>
<dbReference type="EMBL" id="FQXD01000013">
    <property type="protein sequence ID" value="SHH77787.1"/>
    <property type="molecule type" value="Genomic_DNA"/>
</dbReference>
<dbReference type="Pfam" id="PF07315">
    <property type="entry name" value="DUF1462"/>
    <property type="match status" value="1"/>
</dbReference>
<dbReference type="Gene3D" id="3.40.30.30">
    <property type="entry name" value="Hypothetical protein sa0798"/>
    <property type="match status" value="1"/>
</dbReference>
<dbReference type="InterPro" id="IPR036249">
    <property type="entry name" value="Thioredoxin-like_sf"/>
</dbReference>
<evidence type="ECO:0000313" key="2">
    <source>
        <dbReference type="Proteomes" id="UP000184079"/>
    </source>
</evidence>
<dbReference type="AlphaFoldDB" id="A0A1M5VRC9"/>